<dbReference type="OrthoDB" id="202634at2759"/>
<dbReference type="OMA" id="KLETRSC"/>
<dbReference type="EMBL" id="FN649731">
    <property type="protein sequence ID" value="CBN78516.1"/>
    <property type="molecule type" value="Genomic_DNA"/>
</dbReference>
<evidence type="ECO:0000256" key="2">
    <source>
        <dbReference type="ARBA" id="ARBA00007524"/>
    </source>
</evidence>
<keyword evidence="5 6" id="KW-0472">Membrane</keyword>
<dbReference type="STRING" id="2880.D8LDV9"/>
<proteinExistence type="inferred from homology"/>
<feature type="signal peptide" evidence="7">
    <location>
        <begin position="1"/>
        <end position="22"/>
    </location>
</feature>
<evidence type="ECO:0000256" key="1">
    <source>
        <dbReference type="ARBA" id="ARBA00004141"/>
    </source>
</evidence>
<dbReference type="GO" id="GO:0033013">
    <property type="term" value="P:tetrapyrrole metabolic process"/>
    <property type="evidence" value="ECO:0007669"/>
    <property type="project" value="UniProtKB-ARBA"/>
</dbReference>
<evidence type="ECO:0000256" key="5">
    <source>
        <dbReference type="ARBA" id="ARBA00023136"/>
    </source>
</evidence>
<evidence type="ECO:0000256" key="4">
    <source>
        <dbReference type="ARBA" id="ARBA00022989"/>
    </source>
</evidence>
<evidence type="ECO:0000256" key="7">
    <source>
        <dbReference type="SAM" id="SignalP"/>
    </source>
</evidence>
<keyword evidence="9" id="KW-1185">Reference proteome</keyword>
<feature type="transmembrane region" description="Helical" evidence="6">
    <location>
        <begin position="272"/>
        <end position="294"/>
    </location>
</feature>
<dbReference type="Proteomes" id="UP000002630">
    <property type="component" value="Linkage Group LG06"/>
</dbReference>
<dbReference type="FunFam" id="1.20.1260.100:FF:000001">
    <property type="entry name" value="translocator protein 2"/>
    <property type="match status" value="1"/>
</dbReference>
<dbReference type="Pfam" id="PF03073">
    <property type="entry name" value="TspO_MBR"/>
    <property type="match status" value="1"/>
</dbReference>
<organism evidence="8 9">
    <name type="scientific">Ectocarpus siliculosus</name>
    <name type="common">Brown alga</name>
    <name type="synonym">Conferva siliculosa</name>
    <dbReference type="NCBI Taxonomy" id="2880"/>
    <lineage>
        <taxon>Eukaryota</taxon>
        <taxon>Sar</taxon>
        <taxon>Stramenopiles</taxon>
        <taxon>Ochrophyta</taxon>
        <taxon>PX clade</taxon>
        <taxon>Phaeophyceae</taxon>
        <taxon>Ectocarpales</taxon>
        <taxon>Ectocarpaceae</taxon>
        <taxon>Ectocarpus</taxon>
    </lineage>
</organism>
<dbReference type="EMBL" id="FN647912">
    <property type="protein sequence ID" value="CBN78516.1"/>
    <property type="molecule type" value="Genomic_DNA"/>
</dbReference>
<dbReference type="PANTHER" id="PTHR10057:SF0">
    <property type="entry name" value="TRANSLOCATOR PROTEIN"/>
    <property type="match status" value="1"/>
</dbReference>
<keyword evidence="3 6" id="KW-0812">Transmembrane</keyword>
<dbReference type="GO" id="GO:0016020">
    <property type="term" value="C:membrane"/>
    <property type="evidence" value="ECO:0007669"/>
    <property type="project" value="UniProtKB-SubCell"/>
</dbReference>
<dbReference type="Gene3D" id="1.20.1260.100">
    <property type="entry name" value="TspO/MBR protein"/>
    <property type="match status" value="1"/>
</dbReference>
<dbReference type="InterPro" id="IPR004307">
    <property type="entry name" value="TspO_MBR"/>
</dbReference>
<sequence length="300" mass="33188">MRFATAVPVLVALLGQSSSVQGRHVAHSGSRVAVAGRKSQQQQPNGASRQQLAQLQRLSQVRGGATLSATVVTAGATGEDRLTRMRGGRTSDTVVLVEALVETALESGLIVGFVGAAEYLAARYLSDTKFSEVARLALWTAAVFVSGAATAGPKKWLEKSQLFNIDVPIGKDWYTNLRKPRWNPPNWVFPIMWIPLKILQVFACYEMWDKLETRSCVALPVVVYTVYKSLGDVWNKVFFERRRLKMGTVVISLYYLTLLAGIKVFFDVSDRAGYLFAPTAAWVTIATCLQVLFLRHVHVH</sequence>
<protein>
    <submittedName>
        <fullName evidence="8">Uncharacterized protein</fullName>
    </submittedName>
</protein>
<gene>
    <name evidence="8" type="ORF">Esi_0126_0082</name>
</gene>
<dbReference type="PANTHER" id="PTHR10057">
    <property type="entry name" value="PERIPHERAL-TYPE BENZODIAZEPINE RECEPTOR"/>
    <property type="match status" value="1"/>
</dbReference>
<name>D8LDV9_ECTSI</name>
<dbReference type="InParanoid" id="D8LDV9"/>
<evidence type="ECO:0000313" key="9">
    <source>
        <dbReference type="Proteomes" id="UP000002630"/>
    </source>
</evidence>
<evidence type="ECO:0000256" key="3">
    <source>
        <dbReference type="ARBA" id="ARBA00022692"/>
    </source>
</evidence>
<evidence type="ECO:0000313" key="8">
    <source>
        <dbReference type="EMBL" id="CBN78516.1"/>
    </source>
</evidence>
<keyword evidence="4 6" id="KW-1133">Transmembrane helix</keyword>
<dbReference type="AlphaFoldDB" id="D8LDV9"/>
<reference evidence="8 9" key="1">
    <citation type="journal article" date="2010" name="Nature">
        <title>The Ectocarpus genome and the independent evolution of multicellularity in brown algae.</title>
        <authorList>
            <person name="Cock J.M."/>
            <person name="Sterck L."/>
            <person name="Rouze P."/>
            <person name="Scornet D."/>
            <person name="Allen A.E."/>
            <person name="Amoutzias G."/>
            <person name="Anthouard V."/>
            <person name="Artiguenave F."/>
            <person name="Aury J.M."/>
            <person name="Badger J.H."/>
            <person name="Beszteri B."/>
            <person name="Billiau K."/>
            <person name="Bonnet E."/>
            <person name="Bothwell J.H."/>
            <person name="Bowler C."/>
            <person name="Boyen C."/>
            <person name="Brownlee C."/>
            <person name="Carrano C.J."/>
            <person name="Charrier B."/>
            <person name="Cho G.Y."/>
            <person name="Coelho S.M."/>
            <person name="Collen J."/>
            <person name="Corre E."/>
            <person name="Da Silva C."/>
            <person name="Delage L."/>
            <person name="Delaroque N."/>
            <person name="Dittami S.M."/>
            <person name="Doulbeau S."/>
            <person name="Elias M."/>
            <person name="Farnham G."/>
            <person name="Gachon C.M."/>
            <person name="Gschloessl B."/>
            <person name="Heesch S."/>
            <person name="Jabbari K."/>
            <person name="Jubin C."/>
            <person name="Kawai H."/>
            <person name="Kimura K."/>
            <person name="Kloareg B."/>
            <person name="Kupper F.C."/>
            <person name="Lang D."/>
            <person name="Le Bail A."/>
            <person name="Leblanc C."/>
            <person name="Lerouge P."/>
            <person name="Lohr M."/>
            <person name="Lopez P.J."/>
            <person name="Martens C."/>
            <person name="Maumus F."/>
            <person name="Michel G."/>
            <person name="Miranda-Saavedra D."/>
            <person name="Morales J."/>
            <person name="Moreau H."/>
            <person name="Motomura T."/>
            <person name="Nagasato C."/>
            <person name="Napoli C.A."/>
            <person name="Nelson D.R."/>
            <person name="Nyvall-Collen P."/>
            <person name="Peters A.F."/>
            <person name="Pommier C."/>
            <person name="Potin P."/>
            <person name="Poulain J."/>
            <person name="Quesneville H."/>
            <person name="Read B."/>
            <person name="Rensing S.A."/>
            <person name="Ritter A."/>
            <person name="Rousvoal S."/>
            <person name="Samanta M."/>
            <person name="Samson G."/>
            <person name="Schroeder D.C."/>
            <person name="Segurens B."/>
            <person name="Strittmatter M."/>
            <person name="Tonon T."/>
            <person name="Tregear J.W."/>
            <person name="Valentin K."/>
            <person name="von Dassow P."/>
            <person name="Yamagishi T."/>
            <person name="Van de Peer Y."/>
            <person name="Wincker P."/>
        </authorList>
    </citation>
    <scope>NUCLEOTIDE SEQUENCE [LARGE SCALE GENOMIC DNA]</scope>
    <source>
        <strain evidence="9">Ec32 / CCAP1310/4</strain>
    </source>
</reference>
<evidence type="ECO:0000256" key="6">
    <source>
        <dbReference type="SAM" id="Phobius"/>
    </source>
</evidence>
<keyword evidence="7" id="KW-0732">Signal</keyword>
<comment type="subcellular location">
    <subcellularLocation>
        <location evidence="1">Membrane</location>
        <topology evidence="1">Multi-pass membrane protein</topology>
    </subcellularLocation>
</comment>
<dbReference type="eggNOG" id="KOG3797">
    <property type="taxonomic scope" value="Eukaryota"/>
</dbReference>
<feature type="chain" id="PRO_5003116999" evidence="7">
    <location>
        <begin position="23"/>
        <end position="300"/>
    </location>
</feature>
<comment type="similarity">
    <text evidence="2">Belongs to the TspO/BZRP family.</text>
</comment>
<dbReference type="CDD" id="cd15904">
    <property type="entry name" value="TSPO_MBR"/>
    <property type="match status" value="1"/>
</dbReference>
<accession>D8LDV9</accession>
<feature type="transmembrane region" description="Helical" evidence="6">
    <location>
        <begin position="246"/>
        <end position="266"/>
    </location>
</feature>
<dbReference type="InterPro" id="IPR038330">
    <property type="entry name" value="TspO/MBR-related_sf"/>
</dbReference>